<dbReference type="SUPFAM" id="SSF54373">
    <property type="entry name" value="FAD-linked reductases, C-terminal domain"/>
    <property type="match status" value="1"/>
</dbReference>
<gene>
    <name evidence="8" type="ORF">ACFFHM_20240</name>
</gene>
<evidence type="ECO:0000256" key="1">
    <source>
        <dbReference type="ARBA" id="ARBA00001974"/>
    </source>
</evidence>
<evidence type="ECO:0000259" key="7">
    <source>
        <dbReference type="Pfam" id="PF05199"/>
    </source>
</evidence>
<protein>
    <submittedName>
        <fullName evidence="8">GMC oxidoreductase</fullName>
    </submittedName>
</protein>
<dbReference type="Pfam" id="PF00732">
    <property type="entry name" value="GMC_oxred_N"/>
    <property type="match status" value="1"/>
</dbReference>
<dbReference type="Proteomes" id="UP001589838">
    <property type="component" value="Unassembled WGS sequence"/>
</dbReference>
<organism evidence="8 9">
    <name type="scientific">Halalkalibacter kiskunsagensis</name>
    <dbReference type="NCBI Taxonomy" id="1548599"/>
    <lineage>
        <taxon>Bacteria</taxon>
        <taxon>Bacillati</taxon>
        <taxon>Bacillota</taxon>
        <taxon>Bacilli</taxon>
        <taxon>Bacillales</taxon>
        <taxon>Bacillaceae</taxon>
        <taxon>Halalkalibacter</taxon>
    </lineage>
</organism>
<dbReference type="Pfam" id="PF05199">
    <property type="entry name" value="GMC_oxred_C"/>
    <property type="match status" value="1"/>
</dbReference>
<reference evidence="8 9" key="1">
    <citation type="submission" date="2024-09" db="EMBL/GenBank/DDBJ databases">
        <authorList>
            <person name="Sun Q."/>
            <person name="Mori K."/>
        </authorList>
    </citation>
    <scope>NUCLEOTIDE SEQUENCE [LARGE SCALE GENOMIC DNA]</scope>
    <source>
        <strain evidence="8 9">NCAIM B.02610</strain>
    </source>
</reference>
<evidence type="ECO:0000259" key="6">
    <source>
        <dbReference type="Pfam" id="PF00732"/>
    </source>
</evidence>
<comment type="cofactor">
    <cofactor evidence="1">
        <name>FAD</name>
        <dbReference type="ChEBI" id="CHEBI:57692"/>
    </cofactor>
</comment>
<dbReference type="PANTHER" id="PTHR42784">
    <property type="entry name" value="PYRANOSE 2-OXIDASE"/>
    <property type="match status" value="1"/>
</dbReference>
<accession>A0ABV6KHF5</accession>
<evidence type="ECO:0000256" key="2">
    <source>
        <dbReference type="ARBA" id="ARBA00010790"/>
    </source>
</evidence>
<evidence type="ECO:0000256" key="3">
    <source>
        <dbReference type="ARBA" id="ARBA00022630"/>
    </source>
</evidence>
<comment type="similarity">
    <text evidence="2">Belongs to the GMC oxidoreductase family.</text>
</comment>
<dbReference type="InterPro" id="IPR051473">
    <property type="entry name" value="P2Ox-like"/>
</dbReference>
<keyword evidence="5" id="KW-0560">Oxidoreductase</keyword>
<feature type="domain" description="Glucose-methanol-choline oxidoreductase C-terminal" evidence="7">
    <location>
        <begin position="429"/>
        <end position="548"/>
    </location>
</feature>
<evidence type="ECO:0000256" key="5">
    <source>
        <dbReference type="ARBA" id="ARBA00023002"/>
    </source>
</evidence>
<dbReference type="PANTHER" id="PTHR42784:SF1">
    <property type="entry name" value="PYRANOSE 2-OXIDASE"/>
    <property type="match status" value="1"/>
</dbReference>
<keyword evidence="4" id="KW-0274">FAD</keyword>
<feature type="domain" description="Glucose-methanol-choline oxidoreductase N-terminal" evidence="6">
    <location>
        <begin position="186"/>
        <end position="360"/>
    </location>
</feature>
<dbReference type="InterPro" id="IPR000172">
    <property type="entry name" value="GMC_OxRdtase_N"/>
</dbReference>
<evidence type="ECO:0000313" key="9">
    <source>
        <dbReference type="Proteomes" id="UP001589838"/>
    </source>
</evidence>
<dbReference type="RefSeq" id="WP_335962964.1">
    <property type="nucleotide sequence ID" value="NZ_JAXBLX010000038.1"/>
</dbReference>
<keyword evidence="3" id="KW-0285">Flavoprotein</keyword>
<dbReference type="InterPro" id="IPR007867">
    <property type="entry name" value="GMC_OxRtase_C"/>
</dbReference>
<dbReference type="Gene3D" id="3.50.50.60">
    <property type="entry name" value="FAD/NAD(P)-binding domain"/>
    <property type="match status" value="2"/>
</dbReference>
<evidence type="ECO:0000256" key="4">
    <source>
        <dbReference type="ARBA" id="ARBA00022827"/>
    </source>
</evidence>
<dbReference type="InterPro" id="IPR036188">
    <property type="entry name" value="FAD/NAD-bd_sf"/>
</dbReference>
<evidence type="ECO:0000313" key="8">
    <source>
        <dbReference type="EMBL" id="MFC0472747.1"/>
    </source>
</evidence>
<dbReference type="EMBL" id="JBHLUX010000086">
    <property type="protein sequence ID" value="MFC0472747.1"/>
    <property type="molecule type" value="Genomic_DNA"/>
</dbReference>
<sequence length="564" mass="63343">MVALKIIIAEKGTTLRNLAYNQNVDLNKLRIHNPHLSHPDADISGQKVKVPSSPKQVILKKTRQITNDNEEIVPTYEDCPPSPEIDYSDHWFPLTSLEEMEETNYDVIIVGSGAGGGSSLWRLAEQWRNQGKRIAVLERGDLIIPTHVANLPTAKTAGRFLQNPAFNVQKETEWPEFPGAKQLFGLGGQTLRWGTVSPRFHPSDFKEWPITFDDLIEYYNIAERVMNVTTEFTKGSNLQETLLKRLREGGYHDATNLPRAIDLSSSYYGHIHSNVFFSSLEFMAWALNWNGVDFAVNANVVKLLHENNKVTGIKVMTPDRKSYTIHGKNVVVSGSTFETPRLLLHSNIPGEAIGKYLISHSFVTSRCLVSREEFGEVLGLANIQIPSTEKRPYQISVQGPFPYEFYSYETKPFMKELDIGFWGFGIVEPNRDNRVVLERDNVDWYGVPKLNVHFSYSEQDLSIIQQMVNDMFHAINTLELTIETSPCLLPPGSDYHAAGTCRMGNNPATSVTNEYGQVHGMSNLFVADNSILPFMGGANPTLTTIAVAMRTADYIVEKGIKNKS</sequence>
<comment type="caution">
    <text evidence="8">The sequence shown here is derived from an EMBL/GenBank/DDBJ whole genome shotgun (WGS) entry which is preliminary data.</text>
</comment>
<proteinExistence type="inferred from homology"/>
<keyword evidence="9" id="KW-1185">Reference proteome</keyword>
<dbReference type="SUPFAM" id="SSF51905">
    <property type="entry name" value="FAD/NAD(P)-binding domain"/>
    <property type="match status" value="1"/>
</dbReference>
<name>A0ABV6KHF5_9BACI</name>